<feature type="chain" id="PRO_5032286150" description="Secreted protein" evidence="1">
    <location>
        <begin position="30"/>
        <end position="107"/>
    </location>
</feature>
<keyword evidence="1" id="KW-0732">Signal</keyword>
<organism evidence="2 3">
    <name type="scientific">Saccharothrix tamanrassetensis</name>
    <dbReference type="NCBI Taxonomy" id="1051531"/>
    <lineage>
        <taxon>Bacteria</taxon>
        <taxon>Bacillati</taxon>
        <taxon>Actinomycetota</taxon>
        <taxon>Actinomycetes</taxon>
        <taxon>Pseudonocardiales</taxon>
        <taxon>Pseudonocardiaceae</taxon>
        <taxon>Saccharothrix</taxon>
    </lineage>
</organism>
<dbReference type="AlphaFoldDB" id="A0A841CND2"/>
<sequence length="107" mass="11590">MKRQRMTSAVVAVGAALAVIVTTSGTASAAKGTFVIGDTAVLTDPQDETCYPIEIKKGKTIYNRTDRSAKMYKDQDCTTYVFDIGRKGKTGQSSIDAKWSVKFRKSG</sequence>
<evidence type="ECO:0008006" key="4">
    <source>
        <dbReference type="Google" id="ProtNLM"/>
    </source>
</evidence>
<evidence type="ECO:0000256" key="1">
    <source>
        <dbReference type="SAM" id="SignalP"/>
    </source>
</evidence>
<proteinExistence type="predicted"/>
<gene>
    <name evidence="2" type="ORF">FHS29_005258</name>
</gene>
<keyword evidence="3" id="KW-1185">Reference proteome</keyword>
<feature type="signal peptide" evidence="1">
    <location>
        <begin position="1"/>
        <end position="29"/>
    </location>
</feature>
<protein>
    <recommendedName>
        <fullName evidence="4">Secreted protein</fullName>
    </recommendedName>
</protein>
<evidence type="ECO:0000313" key="3">
    <source>
        <dbReference type="Proteomes" id="UP000547510"/>
    </source>
</evidence>
<reference evidence="2 3" key="1">
    <citation type="submission" date="2020-08" db="EMBL/GenBank/DDBJ databases">
        <title>Genomic Encyclopedia of Type Strains, Phase III (KMG-III): the genomes of soil and plant-associated and newly described type strains.</title>
        <authorList>
            <person name="Whitman W."/>
        </authorList>
    </citation>
    <scope>NUCLEOTIDE SEQUENCE [LARGE SCALE GENOMIC DNA]</scope>
    <source>
        <strain evidence="2 3">CECT 8640</strain>
    </source>
</reference>
<dbReference type="RefSeq" id="WP_184694770.1">
    <property type="nucleotide sequence ID" value="NZ_JACHJN010000008.1"/>
</dbReference>
<dbReference type="EMBL" id="JACHJN010000008">
    <property type="protein sequence ID" value="MBB5958650.1"/>
    <property type="molecule type" value="Genomic_DNA"/>
</dbReference>
<evidence type="ECO:0000313" key="2">
    <source>
        <dbReference type="EMBL" id="MBB5958650.1"/>
    </source>
</evidence>
<name>A0A841CND2_9PSEU</name>
<comment type="caution">
    <text evidence="2">The sequence shown here is derived from an EMBL/GenBank/DDBJ whole genome shotgun (WGS) entry which is preliminary data.</text>
</comment>
<dbReference type="Proteomes" id="UP000547510">
    <property type="component" value="Unassembled WGS sequence"/>
</dbReference>
<accession>A0A841CND2</accession>